<dbReference type="InterPro" id="IPR050309">
    <property type="entry name" value="Type-B_Carboxylest/Lipase"/>
</dbReference>
<proteinExistence type="inferred from homology"/>
<feature type="chain" id="PRO_5039741792" description="Carboxylic ester hydrolase" evidence="3">
    <location>
        <begin position="23"/>
        <end position="531"/>
    </location>
</feature>
<keyword evidence="2 3" id="KW-0378">Hydrolase</keyword>
<dbReference type="PROSITE" id="PS00122">
    <property type="entry name" value="CARBOXYLESTERASE_B_1"/>
    <property type="match status" value="1"/>
</dbReference>
<keyword evidence="3" id="KW-0732">Signal</keyword>
<dbReference type="SUPFAM" id="SSF53474">
    <property type="entry name" value="alpha/beta-Hydrolases"/>
    <property type="match status" value="1"/>
</dbReference>
<gene>
    <name evidence="5" type="primary">pnbA_2</name>
    <name evidence="5" type="ORF">ELLFYP34_03506</name>
</gene>
<dbReference type="PROSITE" id="PS51257">
    <property type="entry name" value="PROKAR_LIPOPROTEIN"/>
    <property type="match status" value="1"/>
</dbReference>
<sequence>MKTCKRQFLVLFLLILGLLLTAAGCSSTGGRAVDSDVQSVYTTTTLGRVQGLEQDGVSVYKGIPYAKPPVGSLRFLAPEPAEPWSDTLDCTEFGSSALQPTADDIPTPDEDCLNLNVWTSAQEGEKQPVYVFIHGGAYFQGSGAKSMYDCTNFAKDGVVGVTINYRLGALGFLGLEASKAEDGTTGNFGTLDQIQALKWVKENISAFGGDPENITVGGESAGSFSVSALIMSPLAKGLFNQAIMESGCILDASAVSPYSGGDASASAAVSGAFARSFGADDSLEGLNRLRQIDGHALTAMSQFNMDMTLPNALSFWPVNDGVVLPVDPQKALANGDYNPVRLLVGNNRDEGLIFIPDGLEAGDYAAYAYRILGAEAAEQALARWPVDAEHTASDRARQLLTLAGFRLGATTFADTLSQNGHPVYYYEFNYSTPDNPAAYHASELPLVFGNELDSLKLDKAGKQTAVDMHTAWVNFIKTGNPNQGTALASGVVWEPYTSQSKHVMMIDDQWSSNEMSQTDDLDFLRKTVYGK</sequence>
<dbReference type="EMBL" id="CACRTR010000011">
    <property type="protein sequence ID" value="VYU40754.1"/>
    <property type="molecule type" value="Genomic_DNA"/>
</dbReference>
<name>A0A6N3ELL8_EUBLI</name>
<dbReference type="Pfam" id="PF00135">
    <property type="entry name" value="COesterase"/>
    <property type="match status" value="1"/>
</dbReference>
<organism evidence="5">
    <name type="scientific">Eubacterium limosum</name>
    <dbReference type="NCBI Taxonomy" id="1736"/>
    <lineage>
        <taxon>Bacteria</taxon>
        <taxon>Bacillati</taxon>
        <taxon>Bacillota</taxon>
        <taxon>Clostridia</taxon>
        <taxon>Eubacteriales</taxon>
        <taxon>Eubacteriaceae</taxon>
        <taxon>Eubacterium</taxon>
    </lineage>
</organism>
<evidence type="ECO:0000313" key="5">
    <source>
        <dbReference type="EMBL" id="VYU40754.1"/>
    </source>
</evidence>
<reference evidence="5" key="1">
    <citation type="submission" date="2019-11" db="EMBL/GenBank/DDBJ databases">
        <authorList>
            <person name="Feng L."/>
        </authorList>
    </citation>
    <scope>NUCLEOTIDE SEQUENCE</scope>
    <source>
        <strain evidence="5">ElimosumLFYP34</strain>
    </source>
</reference>
<dbReference type="InterPro" id="IPR029058">
    <property type="entry name" value="AB_hydrolase_fold"/>
</dbReference>
<dbReference type="InterPro" id="IPR002018">
    <property type="entry name" value="CarbesteraseB"/>
</dbReference>
<dbReference type="PANTHER" id="PTHR11559">
    <property type="entry name" value="CARBOXYLESTERASE"/>
    <property type="match status" value="1"/>
</dbReference>
<accession>A0A6N3ELL8</accession>
<evidence type="ECO:0000259" key="4">
    <source>
        <dbReference type="Pfam" id="PF00135"/>
    </source>
</evidence>
<evidence type="ECO:0000256" key="3">
    <source>
        <dbReference type="RuleBase" id="RU361235"/>
    </source>
</evidence>
<comment type="similarity">
    <text evidence="1 3">Belongs to the type-B carboxylesterase/lipase family.</text>
</comment>
<dbReference type="Gene3D" id="3.40.50.1820">
    <property type="entry name" value="alpha/beta hydrolase"/>
    <property type="match status" value="1"/>
</dbReference>
<feature type="signal peptide" evidence="3">
    <location>
        <begin position="1"/>
        <end position="22"/>
    </location>
</feature>
<dbReference type="AlphaFoldDB" id="A0A6N3ELL8"/>
<evidence type="ECO:0000256" key="1">
    <source>
        <dbReference type="ARBA" id="ARBA00005964"/>
    </source>
</evidence>
<evidence type="ECO:0000256" key="2">
    <source>
        <dbReference type="ARBA" id="ARBA00022801"/>
    </source>
</evidence>
<dbReference type="GO" id="GO:0016787">
    <property type="term" value="F:hydrolase activity"/>
    <property type="evidence" value="ECO:0007669"/>
    <property type="project" value="UniProtKB-KW"/>
</dbReference>
<feature type="domain" description="Carboxylesterase type B" evidence="4">
    <location>
        <begin position="42"/>
        <end position="518"/>
    </location>
</feature>
<dbReference type="EC" id="3.1.1.-" evidence="3"/>
<protein>
    <recommendedName>
        <fullName evidence="3">Carboxylic ester hydrolase</fullName>
        <ecNumber evidence="3">3.1.1.-</ecNumber>
    </recommendedName>
</protein>
<dbReference type="InterPro" id="IPR019826">
    <property type="entry name" value="Carboxylesterase_B_AS"/>
</dbReference>